<name>C7M4I7_CAPOD</name>
<protein>
    <recommendedName>
        <fullName evidence="3">Lipoprotein</fullName>
    </recommendedName>
</protein>
<dbReference type="KEGG" id="coc:Coch_0052"/>
<organism evidence="1 2">
    <name type="scientific">Capnocytophaga ochracea (strain ATCC 27872 / DSM 7271 / CCUG 9716 / JCM 12966 / NCTC 12371 / SS31 / VPI 2845)</name>
    <name type="common">Bacteroides ochraceus</name>
    <dbReference type="NCBI Taxonomy" id="521097"/>
    <lineage>
        <taxon>Bacteria</taxon>
        <taxon>Pseudomonadati</taxon>
        <taxon>Bacteroidota</taxon>
        <taxon>Flavobacteriia</taxon>
        <taxon>Flavobacteriales</taxon>
        <taxon>Flavobacteriaceae</taxon>
        <taxon>Capnocytophaga</taxon>
    </lineage>
</organism>
<dbReference type="Proteomes" id="UP000006650">
    <property type="component" value="Chromosome"/>
</dbReference>
<dbReference type="HOGENOM" id="CLU_1871664_0_0_10"/>
<keyword evidence="2" id="KW-1185">Reference proteome</keyword>
<evidence type="ECO:0000313" key="1">
    <source>
        <dbReference type="EMBL" id="ACU91617.1"/>
    </source>
</evidence>
<evidence type="ECO:0008006" key="3">
    <source>
        <dbReference type="Google" id="ProtNLM"/>
    </source>
</evidence>
<dbReference type="PROSITE" id="PS51257">
    <property type="entry name" value="PROKAR_LIPOPROTEIN"/>
    <property type="match status" value="1"/>
</dbReference>
<dbReference type="STRING" id="521097.Coch_0052"/>
<dbReference type="RefSeq" id="WP_012796856.1">
    <property type="nucleotide sequence ID" value="NC_013162.1"/>
</dbReference>
<dbReference type="AlphaFoldDB" id="C7M4I7"/>
<dbReference type="GeneID" id="29675852"/>
<dbReference type="EMBL" id="CP001632">
    <property type="protein sequence ID" value="ACU91617.1"/>
    <property type="molecule type" value="Genomic_DNA"/>
</dbReference>
<gene>
    <name evidence="1" type="ordered locus">Coch_0052</name>
</gene>
<accession>C7M4I7</accession>
<sequence>MEKTLLIIICILFLGCPFKNDKLGEFYIFNNSSERIYFQGSNTEYLTSSIYLYPELFIESKSRGDKVPVYEDEKNYRFIFFIWKESTIKRYSWKEIQQNNIYDKKYSLTLDDFRKMNWIIVYE</sequence>
<proteinExistence type="predicted"/>
<evidence type="ECO:0000313" key="2">
    <source>
        <dbReference type="Proteomes" id="UP000006650"/>
    </source>
</evidence>
<reference evidence="1 2" key="1">
    <citation type="journal article" date="2009" name="Stand. Genomic Sci.">
        <title>Complete genome sequence of Capnocytophaga ochracea type strain (VPI 2845).</title>
        <authorList>
            <person name="Mavrommatis K."/>
            <person name="Gronow S."/>
            <person name="Saunders E."/>
            <person name="Land M."/>
            <person name="Lapidus A."/>
            <person name="Copeland A."/>
            <person name="Glavina Del Rio T."/>
            <person name="Nolan M."/>
            <person name="Lucas S."/>
            <person name="Chen F."/>
            <person name="Tice H."/>
            <person name="Cheng J.F."/>
            <person name="Bruce D."/>
            <person name="Goodwin L."/>
            <person name="Pitluck S."/>
            <person name="Pati A."/>
            <person name="Ivanova N."/>
            <person name="Chen A."/>
            <person name="Palaniappan K."/>
            <person name="Chain P."/>
            <person name="Hauser L."/>
            <person name="Chang Y.J."/>
            <person name="Jeffries C.D."/>
            <person name="Brettin T."/>
            <person name="Detter J.C."/>
            <person name="Han C."/>
            <person name="Bristow J."/>
            <person name="Goker M."/>
            <person name="Rohde M."/>
            <person name="Eisen J.A."/>
            <person name="Markowitz V."/>
            <person name="Kyrpides N.C."/>
            <person name="Klenk H.P."/>
            <person name="Hugenholtz P."/>
        </authorList>
    </citation>
    <scope>NUCLEOTIDE SEQUENCE [LARGE SCALE GENOMIC DNA]</scope>
    <source>
        <strain evidence="2">ATCC 27872 / DSM 7271 / JCM 12966 / VPI 2845</strain>
    </source>
</reference>